<organism evidence="2 3">
    <name type="scientific">Porcisia hertigi</name>
    <dbReference type="NCBI Taxonomy" id="2761500"/>
    <lineage>
        <taxon>Eukaryota</taxon>
        <taxon>Discoba</taxon>
        <taxon>Euglenozoa</taxon>
        <taxon>Kinetoplastea</taxon>
        <taxon>Metakinetoplastina</taxon>
        <taxon>Trypanosomatida</taxon>
        <taxon>Trypanosomatidae</taxon>
        <taxon>Leishmaniinae</taxon>
        <taxon>Porcisia</taxon>
    </lineage>
</organism>
<evidence type="ECO:0000256" key="1">
    <source>
        <dbReference type="SAM" id="MobiDB-lite"/>
    </source>
</evidence>
<dbReference type="SUPFAM" id="SSF50978">
    <property type="entry name" value="WD40 repeat-like"/>
    <property type="match status" value="1"/>
</dbReference>
<feature type="region of interest" description="Disordered" evidence="1">
    <location>
        <begin position="1397"/>
        <end position="1420"/>
    </location>
</feature>
<feature type="region of interest" description="Disordered" evidence="1">
    <location>
        <begin position="1120"/>
        <end position="1142"/>
    </location>
</feature>
<name>A0A836I857_9TRYP</name>
<protein>
    <submittedName>
        <fullName evidence="2">Uncharacterized protein</fullName>
    </submittedName>
</protein>
<feature type="region of interest" description="Disordered" evidence="1">
    <location>
        <begin position="248"/>
        <end position="279"/>
    </location>
</feature>
<feature type="compositionally biased region" description="Basic and acidic residues" evidence="1">
    <location>
        <begin position="265"/>
        <end position="277"/>
    </location>
</feature>
<feature type="compositionally biased region" description="Basic and acidic residues" evidence="1">
    <location>
        <begin position="894"/>
        <end position="931"/>
    </location>
</feature>
<dbReference type="Proteomes" id="UP000674318">
    <property type="component" value="Unassembled WGS sequence"/>
</dbReference>
<feature type="compositionally biased region" description="Gly residues" evidence="1">
    <location>
        <begin position="113"/>
        <end position="124"/>
    </location>
</feature>
<feature type="compositionally biased region" description="Basic and acidic residues" evidence="1">
    <location>
        <begin position="382"/>
        <end position="395"/>
    </location>
</feature>
<feature type="compositionally biased region" description="Polar residues" evidence="1">
    <location>
        <begin position="462"/>
        <end position="473"/>
    </location>
</feature>
<evidence type="ECO:0000313" key="2">
    <source>
        <dbReference type="EMBL" id="KAG5506431.1"/>
    </source>
</evidence>
<feature type="compositionally biased region" description="Polar residues" evidence="1">
    <location>
        <begin position="143"/>
        <end position="152"/>
    </location>
</feature>
<dbReference type="KEGG" id="phet:94291964"/>
<feature type="compositionally biased region" description="Polar residues" evidence="1">
    <location>
        <begin position="700"/>
        <end position="713"/>
    </location>
</feature>
<accession>A0A836I857</accession>
<gene>
    <name evidence="2" type="ORF">JKF63_05934</name>
</gene>
<dbReference type="RefSeq" id="XP_067757593.1">
    <property type="nucleotide sequence ID" value="XM_067901887.1"/>
</dbReference>
<sequence length="1505" mass="159141">MISYDVDDDGLEEVIVGTTEGLLCVVKQDCRAPLFVRVLSATISVVLYNPIRNQLVLVTLEGQCEVIDNFMKPTLSQRTASEPANLYGASPTEGTDNATASVGTPSSRNSGGLSAGGARSGGGITFASSSTSGGHMGAEGAMPTSTSHTSSMDRPWMEVVGSVLTQTTRVFHVPSNCLCADLSPDNDADLIFLGSYDRRFYVYSIINGSCLLSLFVHDPISSVKAFAIPTSAADAHRANTSSHISVYGKKGTARGTDGPLTLDSSPREVDTTPDRQTRAAPPSCIPLVFISTPTHLILLPGGLNDIQRWRRLQPKSAHLPLTVQLQSDDSTPTVRHFLHSQSPQQQHECTRRCSSLGSSGAANAATTLGTVPTAHHHPHGIRPREGERAVSHKPPDALLNSSPALPPPLSTSADAERGGGLPSGTPEGQASSRPGRRDGATTEHQCSSSGVVSGGSHHTSTASVTNKAMTPTGTPGAHGESALSNSQLRRQTRRRAIQAAEMGRPVLVKPLWALRIGSHVLEVPLLQTWIDPHDGGVHGGFAPVAAAAGDLKPSLSGGPLAQQLLVGTAANGSSAHPDNGVRRKSSMPIRLYASDIKASQRAADSPVVSVSSLSSMSMLNAGVSNSTPSSAVLQNDSYVPSSLADTVAASSDRRHGRGSHQSRAAGEDTGLCCANTQLPVMDAAAEPHIRTKTRCRQTHAHSSMPLQDSSSGTAEVYGRRVGGQQRCRSGSDGVDDDGDKRPLSDDGAAAVGGRRPAQARHRAFKAGGDQNEDDEDDGYLGTTTDVDTQRDTSIVSTTSGYNTGSEDSNRGSTGNVKDAVENVGHRVLTSSSVRCLRYHHRDTTGPLQSASPAHNLEYMRAESAPTMLLRRATVADETRHGSISDSGGQLNSESHVRQDDRLGVARGQGDRGGDEAPCDRHPEGAACREKGLQSQHLAQRPPPHLAAAASTPEVTEVRLPTSIDVSVGMSQVAVAFSCEDGLALELRFSVVRLSSLSQRERRRPRGTVRLYDMRSPQSLRVHPTAGSSVAGGAATKGENTEGELPGGDGGDGATTQPAVSPPCPAYSSTLESHCRDRLGVRRRRRRRKIGSQTTYNIYLPTPAAAQAGAAAAPSPLPPFCDTSLASSRQRQRSRSNCSRTNTALAMNPRLTISSTATAASVGAPSMAGEDTGSCAATAAVHRLGETASDAAMLDVEKGLDTYDPGAQVQQYGEDTVVLRAQCLWATRLSDSPLVQRTRVFCVRDRHPSNTFCTVFVASNGTCFAVDGDTLSVVECHIKEDCSSFTLMAVPFSTTPFLRAKASAVTQAEASADTFSLTHDGAVKGVSPTSFGFNVLRGAVGRTVSCVCVSVDELCVYSVGEANQLVQQRGRCSSIGASTIASANGSISLLSRGLPISRATRETESPAAPTEDTTQTMDDTPSCPLSFMDSEMQTLLRELALQLRRHERYTSHSVPRARDGGAAAASEDEHDVETEEDMLMRIKKMLLYDYSEQEWEKLQWLDHAVT</sequence>
<feature type="region of interest" description="Disordered" evidence="1">
    <location>
        <begin position="369"/>
        <end position="488"/>
    </location>
</feature>
<feature type="region of interest" description="Disordered" evidence="1">
    <location>
        <begin position="84"/>
        <end position="152"/>
    </location>
</feature>
<dbReference type="GeneID" id="94291964"/>
<evidence type="ECO:0000313" key="3">
    <source>
        <dbReference type="Proteomes" id="UP000674318"/>
    </source>
</evidence>
<feature type="compositionally biased region" description="Polar residues" evidence="1">
    <location>
        <begin position="781"/>
        <end position="815"/>
    </location>
</feature>
<feature type="region of interest" description="Disordered" evidence="1">
    <location>
        <begin position="693"/>
        <end position="821"/>
    </location>
</feature>
<proteinExistence type="predicted"/>
<feature type="region of interest" description="Disordered" evidence="1">
    <location>
        <begin position="1015"/>
        <end position="1069"/>
    </location>
</feature>
<feature type="region of interest" description="Disordered" evidence="1">
    <location>
        <begin position="874"/>
        <end position="953"/>
    </location>
</feature>
<keyword evidence="3" id="KW-1185">Reference proteome</keyword>
<reference evidence="2 3" key="1">
    <citation type="submission" date="2021-02" db="EMBL/GenBank/DDBJ databases">
        <title>Porcisia hertigi Genome sequencing and assembly.</title>
        <authorList>
            <person name="Almutairi H."/>
            <person name="Gatherer D."/>
        </authorList>
    </citation>
    <scope>NUCLEOTIDE SEQUENCE [LARGE SCALE GENOMIC DNA]</scope>
    <source>
        <strain evidence="2 3">C119</strain>
    </source>
</reference>
<feature type="compositionally biased region" description="Low complexity" evidence="1">
    <location>
        <begin position="1024"/>
        <end position="1037"/>
    </location>
</feature>
<dbReference type="OrthoDB" id="9996127at2759"/>
<feature type="compositionally biased region" description="Polar residues" evidence="1">
    <location>
        <begin position="883"/>
        <end position="893"/>
    </location>
</feature>
<feature type="region of interest" description="Disordered" evidence="1">
    <location>
        <begin position="1449"/>
        <end position="1473"/>
    </location>
</feature>
<dbReference type="InterPro" id="IPR036322">
    <property type="entry name" value="WD40_repeat_dom_sf"/>
</dbReference>
<feature type="compositionally biased region" description="Polar residues" evidence="1">
    <location>
        <begin position="92"/>
        <end position="105"/>
    </location>
</feature>
<dbReference type="EMBL" id="JAFJZO010000020">
    <property type="protein sequence ID" value="KAG5506431.1"/>
    <property type="molecule type" value="Genomic_DNA"/>
</dbReference>
<comment type="caution">
    <text evidence="2">The sequence shown here is derived from an EMBL/GenBank/DDBJ whole genome shotgun (WGS) entry which is preliminary data.</text>
</comment>
<feature type="region of interest" description="Disordered" evidence="1">
    <location>
        <begin position="644"/>
        <end position="666"/>
    </location>
</feature>
<feature type="compositionally biased region" description="Low complexity" evidence="1">
    <location>
        <begin position="447"/>
        <end position="461"/>
    </location>
</feature>